<dbReference type="OrthoDB" id="4190732at2"/>
<dbReference type="SUPFAM" id="SSF50129">
    <property type="entry name" value="GroES-like"/>
    <property type="match status" value="1"/>
</dbReference>
<dbReference type="EMBL" id="OCNJ01000005">
    <property type="protein sequence ID" value="SOD96341.1"/>
    <property type="molecule type" value="Genomic_DNA"/>
</dbReference>
<proteinExistence type="predicted"/>
<dbReference type="SMART" id="SM00829">
    <property type="entry name" value="PKS_ER"/>
    <property type="match status" value="1"/>
</dbReference>
<organism evidence="2 3">
    <name type="scientific">Caenispirillum bisanense</name>
    <dbReference type="NCBI Taxonomy" id="414052"/>
    <lineage>
        <taxon>Bacteria</taxon>
        <taxon>Pseudomonadati</taxon>
        <taxon>Pseudomonadota</taxon>
        <taxon>Alphaproteobacteria</taxon>
        <taxon>Rhodospirillales</taxon>
        <taxon>Novispirillaceae</taxon>
        <taxon>Caenispirillum</taxon>
    </lineage>
</organism>
<dbReference type="PANTHER" id="PTHR43677">
    <property type="entry name" value="SHORT-CHAIN DEHYDROGENASE/REDUCTASE"/>
    <property type="match status" value="1"/>
</dbReference>
<dbReference type="InterPro" id="IPR011032">
    <property type="entry name" value="GroES-like_sf"/>
</dbReference>
<dbReference type="CDD" id="cd08241">
    <property type="entry name" value="QOR1"/>
    <property type="match status" value="1"/>
</dbReference>
<dbReference type="InterPro" id="IPR020843">
    <property type="entry name" value="ER"/>
</dbReference>
<feature type="domain" description="Enoyl reductase (ER)" evidence="1">
    <location>
        <begin position="10"/>
        <end position="322"/>
    </location>
</feature>
<accession>A0A286GLC8</accession>
<dbReference type="Proteomes" id="UP000219621">
    <property type="component" value="Unassembled WGS sequence"/>
</dbReference>
<dbReference type="Gene3D" id="3.40.50.720">
    <property type="entry name" value="NAD(P)-binding Rossmann-like Domain"/>
    <property type="match status" value="1"/>
</dbReference>
<dbReference type="Pfam" id="PF00107">
    <property type="entry name" value="ADH_zinc_N"/>
    <property type="match status" value="1"/>
</dbReference>
<gene>
    <name evidence="2" type="ORF">SAMN05421508_105277</name>
</gene>
<dbReference type="Gene3D" id="3.90.180.10">
    <property type="entry name" value="Medium-chain alcohol dehydrogenases, catalytic domain"/>
    <property type="match status" value="1"/>
</dbReference>
<dbReference type="PANTHER" id="PTHR43677:SF4">
    <property type="entry name" value="QUINONE OXIDOREDUCTASE-LIKE PROTEIN 2"/>
    <property type="match status" value="1"/>
</dbReference>
<dbReference type="RefSeq" id="WP_097279646.1">
    <property type="nucleotide sequence ID" value="NZ_OCNJ01000005.1"/>
</dbReference>
<dbReference type="GO" id="GO:0016491">
    <property type="term" value="F:oxidoreductase activity"/>
    <property type="evidence" value="ECO:0007669"/>
    <property type="project" value="InterPro"/>
</dbReference>
<dbReference type="InterPro" id="IPR013154">
    <property type="entry name" value="ADH-like_N"/>
</dbReference>
<evidence type="ECO:0000259" key="1">
    <source>
        <dbReference type="SMART" id="SM00829"/>
    </source>
</evidence>
<dbReference type="InterPro" id="IPR051397">
    <property type="entry name" value="Zn-ADH-like_protein"/>
</dbReference>
<evidence type="ECO:0000313" key="3">
    <source>
        <dbReference type="Proteomes" id="UP000219621"/>
    </source>
</evidence>
<protein>
    <submittedName>
        <fullName evidence="2">NADPH2:quinone reductase</fullName>
    </submittedName>
</protein>
<evidence type="ECO:0000313" key="2">
    <source>
        <dbReference type="EMBL" id="SOD96341.1"/>
    </source>
</evidence>
<name>A0A286GLC8_9PROT</name>
<dbReference type="InterPro" id="IPR013149">
    <property type="entry name" value="ADH-like_C"/>
</dbReference>
<dbReference type="AlphaFoldDB" id="A0A286GLC8"/>
<keyword evidence="3" id="KW-1185">Reference proteome</keyword>
<dbReference type="Pfam" id="PF08240">
    <property type="entry name" value="ADH_N"/>
    <property type="match status" value="1"/>
</dbReference>
<sequence length="325" mass="34229">MKAVLVREFTTPDALRVAEVDAPTMVENGVRIAVHAAGVNFADGLIVQGKYQEKPPFPFAPGFEIGGVVTEVAPGVTHVSPGDRVMAVLEHGGYAEEAVARAADVMRIPDDMDFATAAAFPIAYGTSHFGLADRARLKAGEVLLVHGAAGGVGLTAVECGKAMGATVIATAGGTDKLAVAAEHGADHGIDYKVENIKDRVRALTAGRGVDVVYDPVGGDVFDQSLRCTAPDGRLIVIGFAGGTVQQIPANLLLVKNIDIIGFYWGAYRRLAPERIRASFAECLRWYEEGKLKPRVSRTFALDEAPAAIAALKDRSVVGKAVIGIR</sequence>
<dbReference type="SUPFAM" id="SSF51735">
    <property type="entry name" value="NAD(P)-binding Rossmann-fold domains"/>
    <property type="match status" value="1"/>
</dbReference>
<dbReference type="InterPro" id="IPR036291">
    <property type="entry name" value="NAD(P)-bd_dom_sf"/>
</dbReference>
<reference evidence="2 3" key="1">
    <citation type="submission" date="2017-09" db="EMBL/GenBank/DDBJ databases">
        <authorList>
            <person name="Ehlers B."/>
            <person name="Leendertz F.H."/>
        </authorList>
    </citation>
    <scope>NUCLEOTIDE SEQUENCE [LARGE SCALE GENOMIC DNA]</scope>
    <source>
        <strain evidence="2 3">USBA 140</strain>
    </source>
</reference>